<feature type="coiled-coil region" evidence="1">
    <location>
        <begin position="125"/>
        <end position="152"/>
    </location>
</feature>
<comment type="caution">
    <text evidence="4">The sequence shown here is derived from an EMBL/GenBank/DDBJ whole genome shotgun (WGS) entry which is preliminary data.</text>
</comment>
<gene>
    <name evidence="4" type="ORF">B0T10DRAFT_563581</name>
</gene>
<keyword evidence="2" id="KW-0732">Signal</keyword>
<evidence type="ECO:0000313" key="5">
    <source>
        <dbReference type="Proteomes" id="UP000777438"/>
    </source>
</evidence>
<feature type="chain" id="PRO_5040455755" description="WSC domain-containing protein" evidence="2">
    <location>
        <begin position="18"/>
        <end position="258"/>
    </location>
</feature>
<organism evidence="4 5">
    <name type="scientific">Thelonectria olida</name>
    <dbReference type="NCBI Taxonomy" id="1576542"/>
    <lineage>
        <taxon>Eukaryota</taxon>
        <taxon>Fungi</taxon>
        <taxon>Dikarya</taxon>
        <taxon>Ascomycota</taxon>
        <taxon>Pezizomycotina</taxon>
        <taxon>Sordariomycetes</taxon>
        <taxon>Hypocreomycetidae</taxon>
        <taxon>Hypocreales</taxon>
        <taxon>Nectriaceae</taxon>
        <taxon>Thelonectria</taxon>
    </lineage>
</organism>
<feature type="domain" description="WSC" evidence="3">
    <location>
        <begin position="25"/>
        <end position="128"/>
    </location>
</feature>
<name>A0A9P8W0J1_9HYPO</name>
<dbReference type="Proteomes" id="UP000777438">
    <property type="component" value="Unassembled WGS sequence"/>
</dbReference>
<dbReference type="EMBL" id="JAGPYM010000016">
    <property type="protein sequence ID" value="KAH6886383.1"/>
    <property type="molecule type" value="Genomic_DNA"/>
</dbReference>
<accession>A0A9P8W0J1</accession>
<evidence type="ECO:0000313" key="4">
    <source>
        <dbReference type="EMBL" id="KAH6886383.1"/>
    </source>
</evidence>
<dbReference type="PROSITE" id="PS51212">
    <property type="entry name" value="WSC"/>
    <property type="match status" value="1"/>
</dbReference>
<protein>
    <recommendedName>
        <fullName evidence="3">WSC domain-containing protein</fullName>
    </recommendedName>
</protein>
<keyword evidence="5" id="KW-1185">Reference proteome</keyword>
<dbReference type="OrthoDB" id="5097663at2759"/>
<evidence type="ECO:0000256" key="1">
    <source>
        <dbReference type="SAM" id="Coils"/>
    </source>
</evidence>
<dbReference type="InterPro" id="IPR002889">
    <property type="entry name" value="WSC_carb-bd"/>
</dbReference>
<sequence length="258" mass="27529">MARSILITGLMAAHALAQGQFAIDGWEYAGCVETNAEKYFPSKATLAGPLSPQDCQQECVDWKKSAYVAVGGGCNCGNPNGPKDPQVKIMSNDKCSTLCFEGREDLGFCGGEAFDIITPQRYNLYRRIEVTAEELRKRVDDEECEEEEEDDDSAQACEDCDGNNEPATIIVHACPPEVTNCNDTTTTVHGGSGQHTVNNNGNQHGAIQTQTKTEMATPPAQQPDCSGTDCVVIGGAAELATGSIIFVGMTAALAYCLM</sequence>
<evidence type="ECO:0000259" key="3">
    <source>
        <dbReference type="PROSITE" id="PS51212"/>
    </source>
</evidence>
<feature type="signal peptide" evidence="2">
    <location>
        <begin position="1"/>
        <end position="17"/>
    </location>
</feature>
<reference evidence="4 5" key="1">
    <citation type="journal article" date="2021" name="Nat. Commun.">
        <title>Genetic determinants of endophytism in the Arabidopsis root mycobiome.</title>
        <authorList>
            <person name="Mesny F."/>
            <person name="Miyauchi S."/>
            <person name="Thiergart T."/>
            <person name="Pickel B."/>
            <person name="Atanasova L."/>
            <person name="Karlsson M."/>
            <person name="Huettel B."/>
            <person name="Barry K.W."/>
            <person name="Haridas S."/>
            <person name="Chen C."/>
            <person name="Bauer D."/>
            <person name="Andreopoulos W."/>
            <person name="Pangilinan J."/>
            <person name="LaButti K."/>
            <person name="Riley R."/>
            <person name="Lipzen A."/>
            <person name="Clum A."/>
            <person name="Drula E."/>
            <person name="Henrissat B."/>
            <person name="Kohler A."/>
            <person name="Grigoriev I.V."/>
            <person name="Martin F.M."/>
            <person name="Hacquard S."/>
        </authorList>
    </citation>
    <scope>NUCLEOTIDE SEQUENCE [LARGE SCALE GENOMIC DNA]</scope>
    <source>
        <strain evidence="4 5">MPI-CAGE-CH-0241</strain>
    </source>
</reference>
<evidence type="ECO:0000256" key="2">
    <source>
        <dbReference type="SAM" id="SignalP"/>
    </source>
</evidence>
<keyword evidence="1" id="KW-0175">Coiled coil</keyword>
<dbReference type="AlphaFoldDB" id="A0A9P8W0J1"/>
<proteinExistence type="predicted"/>